<evidence type="ECO:0000313" key="3">
    <source>
        <dbReference type="Proteomes" id="UP000095284"/>
    </source>
</evidence>
<evidence type="ECO:0000313" key="4">
    <source>
        <dbReference type="Proteomes" id="UP000659654"/>
    </source>
</evidence>
<dbReference type="Proteomes" id="UP000659654">
    <property type="component" value="Unassembled WGS sequence"/>
</dbReference>
<reference evidence="2" key="2">
    <citation type="submission" date="2020-08" db="EMBL/GenBank/DDBJ databases">
        <authorList>
            <person name="Kikuchi T."/>
        </authorList>
    </citation>
    <scope>NUCLEOTIDE SEQUENCE</scope>
    <source>
        <strain evidence="1">Ka4C1</strain>
    </source>
</reference>
<dbReference type="AlphaFoldDB" id="A0A1I7RQ30"/>
<dbReference type="EMBL" id="CAJFCV020000002">
    <property type="protein sequence ID" value="CAG9097059.1"/>
    <property type="molecule type" value="Genomic_DNA"/>
</dbReference>
<keyword evidence="4" id="KW-1185">Reference proteome</keyword>
<dbReference type="Proteomes" id="UP000582659">
    <property type="component" value="Unassembled WGS sequence"/>
</dbReference>
<organism evidence="3 5">
    <name type="scientific">Bursaphelenchus xylophilus</name>
    <name type="common">Pinewood nematode worm</name>
    <name type="synonym">Aphelenchoides xylophilus</name>
    <dbReference type="NCBI Taxonomy" id="6326"/>
    <lineage>
        <taxon>Eukaryota</taxon>
        <taxon>Metazoa</taxon>
        <taxon>Ecdysozoa</taxon>
        <taxon>Nematoda</taxon>
        <taxon>Chromadorea</taxon>
        <taxon>Rhabditida</taxon>
        <taxon>Tylenchina</taxon>
        <taxon>Tylenchomorpha</taxon>
        <taxon>Aphelenchoidea</taxon>
        <taxon>Aphelenchoididae</taxon>
        <taxon>Bursaphelenchus</taxon>
    </lineage>
</organism>
<name>A0A1I7RQ30_BURXY</name>
<reference evidence="5" key="1">
    <citation type="submission" date="2016-11" db="UniProtKB">
        <authorList>
            <consortium name="WormBaseParasite"/>
        </authorList>
    </citation>
    <scope>IDENTIFICATION</scope>
</reference>
<dbReference type="Proteomes" id="UP000095284">
    <property type="component" value="Unplaced"/>
</dbReference>
<protein>
    <submittedName>
        <fullName evidence="1">(pine wood nematode) hypothetical protein</fullName>
    </submittedName>
</protein>
<dbReference type="WBParaSite" id="BXY_0282100.1">
    <property type="protein sequence ID" value="BXY_0282100.1"/>
    <property type="gene ID" value="BXY_0282100"/>
</dbReference>
<evidence type="ECO:0000313" key="2">
    <source>
        <dbReference type="EMBL" id="CAG9097059.1"/>
    </source>
</evidence>
<evidence type="ECO:0000313" key="5">
    <source>
        <dbReference type="WBParaSite" id="BXY_0282100.1"/>
    </source>
</evidence>
<gene>
    <name evidence="1" type="ORF">BXYJ_LOCUS3978</name>
</gene>
<dbReference type="EMBL" id="CAJFDI010000002">
    <property type="protein sequence ID" value="CAD5215335.1"/>
    <property type="molecule type" value="Genomic_DNA"/>
</dbReference>
<accession>A0A1I7RQ30</accession>
<sequence>MVKVLEKKIAMQTIPEALLRLMATKFGFNMDTVNGNRKTFKLHINDDEATNRLSQTCDDKFLKPEDVFAEATNEENYATIASGVNENVFEAKENDK</sequence>
<evidence type="ECO:0000313" key="1">
    <source>
        <dbReference type="EMBL" id="CAD5215335.1"/>
    </source>
</evidence>
<proteinExistence type="predicted"/>